<dbReference type="SUPFAM" id="SSF53927">
    <property type="entry name" value="Cytidine deaminase-like"/>
    <property type="match status" value="1"/>
</dbReference>
<comment type="catalytic activity">
    <reaction evidence="7 8">
        <text>adenosine(34) in tRNA + H2O + H(+) = inosine(34) in tRNA + NH4(+)</text>
        <dbReference type="Rhea" id="RHEA:43168"/>
        <dbReference type="Rhea" id="RHEA-COMP:10373"/>
        <dbReference type="Rhea" id="RHEA-COMP:10374"/>
        <dbReference type="ChEBI" id="CHEBI:15377"/>
        <dbReference type="ChEBI" id="CHEBI:15378"/>
        <dbReference type="ChEBI" id="CHEBI:28938"/>
        <dbReference type="ChEBI" id="CHEBI:74411"/>
        <dbReference type="ChEBI" id="CHEBI:82852"/>
        <dbReference type="EC" id="3.5.4.33"/>
    </reaction>
</comment>
<dbReference type="HAMAP" id="MF_00972">
    <property type="entry name" value="tRNA_aden_deaminase"/>
    <property type="match status" value="1"/>
</dbReference>
<evidence type="ECO:0000259" key="9">
    <source>
        <dbReference type="PROSITE" id="PS51747"/>
    </source>
</evidence>
<evidence type="ECO:0000256" key="6">
    <source>
        <dbReference type="ARBA" id="ARBA00022833"/>
    </source>
</evidence>
<dbReference type="PROSITE" id="PS51747">
    <property type="entry name" value="CYT_DCMP_DEAMINASES_2"/>
    <property type="match status" value="1"/>
</dbReference>
<dbReference type="Gene3D" id="3.40.140.10">
    <property type="entry name" value="Cytidine Deaminase, domain 2"/>
    <property type="match status" value="1"/>
</dbReference>
<dbReference type="InterPro" id="IPR028883">
    <property type="entry name" value="tRNA_aden_deaminase"/>
</dbReference>
<dbReference type="NCBIfam" id="NF008113">
    <property type="entry name" value="PRK10860.1"/>
    <property type="match status" value="1"/>
</dbReference>
<dbReference type="InterPro" id="IPR016193">
    <property type="entry name" value="Cytidine_deaminase-like"/>
</dbReference>
<keyword evidence="11" id="KW-1185">Reference proteome</keyword>
<feature type="binding site" evidence="8">
    <location>
        <position position="79"/>
    </location>
    <ligand>
        <name>Zn(2+)</name>
        <dbReference type="ChEBI" id="CHEBI:29105"/>
        <note>catalytic</note>
    </ligand>
</feature>
<proteinExistence type="inferred from homology"/>
<protein>
    <recommendedName>
        <fullName evidence="8">tRNA-specific adenosine deaminase</fullName>
        <ecNumber evidence="8">3.5.4.33</ecNumber>
    </recommendedName>
</protein>
<dbReference type="PROSITE" id="PS00903">
    <property type="entry name" value="CYT_DCMP_DEAMINASES_1"/>
    <property type="match status" value="1"/>
</dbReference>
<dbReference type="EC" id="3.5.4.33" evidence="8"/>
<dbReference type="PANTHER" id="PTHR11079">
    <property type="entry name" value="CYTOSINE DEAMINASE FAMILY MEMBER"/>
    <property type="match status" value="1"/>
</dbReference>
<dbReference type="GO" id="GO:0008270">
    <property type="term" value="F:zinc ion binding"/>
    <property type="evidence" value="ECO:0007669"/>
    <property type="project" value="UniProtKB-UniRule"/>
</dbReference>
<dbReference type="GO" id="GO:0052717">
    <property type="term" value="F:tRNA-specific adenosine-34 deaminase activity"/>
    <property type="evidence" value="ECO:0007669"/>
    <property type="project" value="UniProtKB-UniRule"/>
</dbReference>
<dbReference type="CDD" id="cd01285">
    <property type="entry name" value="nucleoside_deaminase"/>
    <property type="match status" value="1"/>
</dbReference>
<evidence type="ECO:0000256" key="2">
    <source>
        <dbReference type="ARBA" id="ARBA00011738"/>
    </source>
</evidence>
<accession>A0A6P1MMM1</accession>
<evidence type="ECO:0000256" key="3">
    <source>
        <dbReference type="ARBA" id="ARBA00022694"/>
    </source>
</evidence>
<feature type="binding site" evidence="8">
    <location>
        <position position="76"/>
    </location>
    <ligand>
        <name>Zn(2+)</name>
        <dbReference type="ChEBI" id="CHEBI:29105"/>
        <note>catalytic</note>
    </ligand>
</feature>
<organism evidence="10 11">
    <name type="scientific">Aminipila terrae</name>
    <dbReference type="NCBI Taxonomy" id="2697030"/>
    <lineage>
        <taxon>Bacteria</taxon>
        <taxon>Bacillati</taxon>
        <taxon>Bacillota</taxon>
        <taxon>Clostridia</taxon>
        <taxon>Peptostreptococcales</taxon>
        <taxon>Anaerovoracaceae</taxon>
        <taxon>Aminipila</taxon>
    </lineage>
</organism>
<gene>
    <name evidence="8" type="primary">tadA</name>
    <name evidence="10" type="ORF">Ami3637_06620</name>
</gene>
<dbReference type="Proteomes" id="UP000463883">
    <property type="component" value="Chromosome"/>
</dbReference>
<evidence type="ECO:0000256" key="1">
    <source>
        <dbReference type="ARBA" id="ARBA00010669"/>
    </source>
</evidence>
<evidence type="ECO:0000313" key="10">
    <source>
        <dbReference type="EMBL" id="QHI73924.1"/>
    </source>
</evidence>
<dbReference type="GO" id="GO:0002100">
    <property type="term" value="P:tRNA wobble adenosine to inosine editing"/>
    <property type="evidence" value="ECO:0007669"/>
    <property type="project" value="UniProtKB-UniRule"/>
</dbReference>
<evidence type="ECO:0000256" key="8">
    <source>
        <dbReference type="HAMAP-Rule" id="MF_00972"/>
    </source>
</evidence>
<comment type="function">
    <text evidence="8">Catalyzes the deamination of adenosine to inosine at the wobble position 34 of tRNA(Arg2).</text>
</comment>
<name>A0A6P1MMM1_9FIRM</name>
<dbReference type="AlphaFoldDB" id="A0A6P1MMM1"/>
<dbReference type="PANTHER" id="PTHR11079:SF202">
    <property type="entry name" value="TRNA-SPECIFIC ADENOSINE DEAMINASE"/>
    <property type="match status" value="1"/>
</dbReference>
<keyword evidence="5 8" id="KW-0378">Hydrolase</keyword>
<feature type="binding site" evidence="8">
    <location>
        <position position="46"/>
    </location>
    <ligand>
        <name>Zn(2+)</name>
        <dbReference type="ChEBI" id="CHEBI:29105"/>
        <note>catalytic</note>
    </ligand>
</feature>
<dbReference type="KEGG" id="amic:Ami3637_06620"/>
<keyword evidence="6 8" id="KW-0862">Zinc</keyword>
<feature type="active site" description="Proton donor" evidence="8">
    <location>
        <position position="48"/>
    </location>
</feature>
<keyword evidence="3 8" id="KW-0819">tRNA processing</keyword>
<evidence type="ECO:0000256" key="7">
    <source>
        <dbReference type="ARBA" id="ARBA00048045"/>
    </source>
</evidence>
<dbReference type="FunFam" id="3.40.140.10:FF:000005">
    <property type="entry name" value="tRNA-specific adenosine deaminase"/>
    <property type="match status" value="1"/>
</dbReference>
<dbReference type="EMBL" id="CP047591">
    <property type="protein sequence ID" value="QHI73924.1"/>
    <property type="molecule type" value="Genomic_DNA"/>
</dbReference>
<comment type="cofactor">
    <cofactor evidence="8">
        <name>Zn(2+)</name>
        <dbReference type="ChEBI" id="CHEBI:29105"/>
    </cofactor>
    <text evidence="8">Binds 1 zinc ion per subunit.</text>
</comment>
<dbReference type="InterPro" id="IPR002125">
    <property type="entry name" value="CMP_dCMP_dom"/>
</dbReference>
<sequence length="158" mass="17549">MIDALAEAKKAYSCGEIPIGAVIEKDGKIVGRGYNLTETLKDPTAHAELIAIREAAKTLGGWRLLQCNLYVTCEPCAMCAGAIVWSRMKKVFIGTMDPKGGACGSVFNILQEEKLNHYVEIETGLMETECSDLLKDFFRDLRQRGFKWDKMKNPGLTK</sequence>
<evidence type="ECO:0000256" key="5">
    <source>
        <dbReference type="ARBA" id="ARBA00022801"/>
    </source>
</evidence>
<dbReference type="Pfam" id="PF00383">
    <property type="entry name" value="dCMP_cyt_deam_1"/>
    <property type="match status" value="1"/>
</dbReference>
<feature type="domain" description="CMP/dCMP-type deaminase" evidence="9">
    <location>
        <begin position="1"/>
        <end position="141"/>
    </location>
</feature>
<comment type="similarity">
    <text evidence="1">Belongs to the cytidine and deoxycytidylate deaminase family. ADAT2 subfamily.</text>
</comment>
<dbReference type="InterPro" id="IPR016192">
    <property type="entry name" value="APOBEC/CMP_deaminase_Zn-bd"/>
</dbReference>
<comment type="subunit">
    <text evidence="2 8">Homodimer.</text>
</comment>
<evidence type="ECO:0000313" key="11">
    <source>
        <dbReference type="Proteomes" id="UP000463883"/>
    </source>
</evidence>
<keyword evidence="4 8" id="KW-0479">Metal-binding</keyword>
<evidence type="ECO:0000256" key="4">
    <source>
        <dbReference type="ARBA" id="ARBA00022723"/>
    </source>
</evidence>
<reference evidence="10 11" key="1">
    <citation type="submission" date="2020-01" db="EMBL/GenBank/DDBJ databases">
        <title>Genomic analysis of Aminipila sp. CBA3637.</title>
        <authorList>
            <person name="Kim Y.B."/>
            <person name="Roh S.W."/>
        </authorList>
    </citation>
    <scope>NUCLEOTIDE SEQUENCE [LARGE SCALE GENOMIC DNA]</scope>
    <source>
        <strain evidence="10 11">CBA3637</strain>
    </source>
</reference>